<dbReference type="Pfam" id="PF05380">
    <property type="entry name" value="Peptidase_A17"/>
    <property type="match status" value="1"/>
</dbReference>
<reference evidence="1" key="1">
    <citation type="submission" date="2019-08" db="EMBL/GenBank/DDBJ databases">
        <title>The genome of the North American firefly Photinus pyralis.</title>
        <authorList>
            <consortium name="Photinus pyralis genome working group"/>
            <person name="Fallon T.R."/>
            <person name="Sander Lower S.E."/>
            <person name="Weng J.-K."/>
        </authorList>
    </citation>
    <scope>NUCLEOTIDE SEQUENCE</scope>
    <source>
        <strain evidence="1">TRF0915ILg1</strain>
        <tissue evidence="1">Whole body</tissue>
    </source>
</reference>
<proteinExistence type="predicted"/>
<dbReference type="PANTHER" id="PTHR47331">
    <property type="entry name" value="PHD-TYPE DOMAIN-CONTAINING PROTEIN"/>
    <property type="match status" value="1"/>
</dbReference>
<comment type="caution">
    <text evidence="1">The sequence shown here is derived from an EMBL/GenBank/DDBJ whole genome shotgun (WGS) entry which is preliminary data.</text>
</comment>
<gene>
    <name evidence="1" type="ORF">ILUMI_25717</name>
</gene>
<dbReference type="Proteomes" id="UP000801492">
    <property type="component" value="Unassembled WGS sequence"/>
</dbReference>
<name>A0A8K0FZS2_IGNLU</name>
<protein>
    <submittedName>
        <fullName evidence="1">Uncharacterized protein</fullName>
    </submittedName>
</protein>
<dbReference type="EMBL" id="VTPC01090968">
    <property type="protein sequence ID" value="KAF2880439.1"/>
    <property type="molecule type" value="Genomic_DNA"/>
</dbReference>
<keyword evidence="2" id="KW-1185">Reference proteome</keyword>
<evidence type="ECO:0000313" key="2">
    <source>
        <dbReference type="Proteomes" id="UP000801492"/>
    </source>
</evidence>
<sequence>MIADFKEYFGRKSNNPNLFTKLNISHSTSMPGKNTVCIASSEVTKILGIHWSPADNTLNYRVHCDQNSDRVIKCQLLSEISKVFDPLGVLSHCTVLGKIILQHVWQEETDWNESISSSLNEKWEKLQVELPLLNHIKIPGHASYKDVTRLELHTFSDASENANGRCIYLR</sequence>
<dbReference type="OrthoDB" id="6765615at2759"/>
<accession>A0A8K0FZS2</accession>
<evidence type="ECO:0000313" key="1">
    <source>
        <dbReference type="EMBL" id="KAF2880439.1"/>
    </source>
</evidence>
<organism evidence="1 2">
    <name type="scientific">Ignelater luminosus</name>
    <name type="common">Cucubano</name>
    <name type="synonym">Pyrophorus luminosus</name>
    <dbReference type="NCBI Taxonomy" id="2038154"/>
    <lineage>
        <taxon>Eukaryota</taxon>
        <taxon>Metazoa</taxon>
        <taxon>Ecdysozoa</taxon>
        <taxon>Arthropoda</taxon>
        <taxon>Hexapoda</taxon>
        <taxon>Insecta</taxon>
        <taxon>Pterygota</taxon>
        <taxon>Neoptera</taxon>
        <taxon>Endopterygota</taxon>
        <taxon>Coleoptera</taxon>
        <taxon>Polyphaga</taxon>
        <taxon>Elateriformia</taxon>
        <taxon>Elateroidea</taxon>
        <taxon>Elateridae</taxon>
        <taxon>Agrypninae</taxon>
        <taxon>Pyrophorini</taxon>
        <taxon>Ignelater</taxon>
    </lineage>
</organism>
<dbReference type="AlphaFoldDB" id="A0A8K0FZS2"/>
<dbReference type="InterPro" id="IPR008042">
    <property type="entry name" value="Retrotrans_Pao"/>
</dbReference>